<dbReference type="EMBL" id="OU015568">
    <property type="protein sequence ID" value="CAG5088306.1"/>
    <property type="molecule type" value="Genomic_DNA"/>
</dbReference>
<evidence type="ECO:0000256" key="6">
    <source>
        <dbReference type="SAM" id="MobiDB-lite"/>
    </source>
</evidence>
<dbReference type="PRINTS" id="PR00722">
    <property type="entry name" value="CHYMOTRYPSIN"/>
</dbReference>
<dbReference type="InterPro" id="IPR001254">
    <property type="entry name" value="Trypsin_dom"/>
</dbReference>
<dbReference type="InterPro" id="IPR043504">
    <property type="entry name" value="Peptidase_S1_PA_chymotrypsin"/>
</dbReference>
<evidence type="ECO:0000313" key="9">
    <source>
        <dbReference type="Proteomes" id="UP001158576"/>
    </source>
</evidence>
<feature type="region of interest" description="Disordered" evidence="6">
    <location>
        <begin position="510"/>
        <end position="543"/>
    </location>
</feature>
<dbReference type="PROSITE" id="PS00134">
    <property type="entry name" value="TRYPSIN_HIS"/>
    <property type="match status" value="1"/>
</dbReference>
<name>A0ABN7S454_OIKDI</name>
<dbReference type="InterPro" id="IPR001314">
    <property type="entry name" value="Peptidase_S1A"/>
</dbReference>
<dbReference type="InterPro" id="IPR018114">
    <property type="entry name" value="TRYPSIN_HIS"/>
</dbReference>
<feature type="domain" description="Peptidase S1" evidence="7">
    <location>
        <begin position="61"/>
        <end position="312"/>
    </location>
</feature>
<dbReference type="CDD" id="cd00190">
    <property type="entry name" value="Tryp_SPc"/>
    <property type="match status" value="1"/>
</dbReference>
<keyword evidence="2 5" id="KW-0378">Hydrolase</keyword>
<gene>
    <name evidence="8" type="ORF">OKIOD_LOCUS3361</name>
</gene>
<dbReference type="SUPFAM" id="SSF50494">
    <property type="entry name" value="Trypsin-like serine proteases"/>
    <property type="match status" value="1"/>
</dbReference>
<keyword evidence="3 5" id="KW-0720">Serine protease</keyword>
<keyword evidence="1 5" id="KW-0645">Protease</keyword>
<evidence type="ECO:0000256" key="2">
    <source>
        <dbReference type="ARBA" id="ARBA00022801"/>
    </source>
</evidence>
<evidence type="ECO:0000256" key="3">
    <source>
        <dbReference type="ARBA" id="ARBA00022825"/>
    </source>
</evidence>
<evidence type="ECO:0000313" key="8">
    <source>
        <dbReference type="EMBL" id="CAG5088306.1"/>
    </source>
</evidence>
<evidence type="ECO:0000259" key="7">
    <source>
        <dbReference type="PROSITE" id="PS50240"/>
    </source>
</evidence>
<dbReference type="PROSITE" id="PS50240">
    <property type="entry name" value="TRYPSIN_DOM"/>
    <property type="match status" value="1"/>
</dbReference>
<evidence type="ECO:0000256" key="4">
    <source>
        <dbReference type="ARBA" id="ARBA00023157"/>
    </source>
</evidence>
<proteinExistence type="predicted"/>
<evidence type="ECO:0000256" key="1">
    <source>
        <dbReference type="ARBA" id="ARBA00022670"/>
    </source>
</evidence>
<dbReference type="Gene3D" id="2.40.10.10">
    <property type="entry name" value="Trypsin-like serine proteases"/>
    <property type="match status" value="1"/>
</dbReference>
<dbReference type="SMART" id="SM00020">
    <property type="entry name" value="Tryp_SPc"/>
    <property type="match status" value="1"/>
</dbReference>
<dbReference type="Proteomes" id="UP001158576">
    <property type="component" value="Chromosome PAR"/>
</dbReference>
<evidence type="ECO:0000256" key="5">
    <source>
        <dbReference type="RuleBase" id="RU363034"/>
    </source>
</evidence>
<dbReference type="PANTHER" id="PTHR24264:SF54">
    <property type="entry name" value="PEPTIDASE S1 DOMAIN-CONTAINING PROTEIN"/>
    <property type="match status" value="1"/>
</dbReference>
<sequence>MKLLAAILGLGLAQNEEERFSFGAEISDEEQNRFMQQQRFFEEIKGLISGDLSCIAEDARIIGGNEADKLTWRWIAFLHENNCGGTVLNSRTVVTAGHCCTWDFNRYPQKYEMGIGRHYRDEGAPDAPVGPYSRVYQAAKVVQHPEVNFWTFENDMCLIFTTEEIEFNPGVAPACTAEETAELGKKCFIAGWGAQSTDGSSASSVLNEAEVEILDSATCFTNIQNKLREVSPSHTNFVVPDSWYDSMMCAGNWAGGVDSCQGDSGGPLVCIEDNRPVLHGVVSWGMQCALPGLPGVYMKVSNYAEWIASEYDKFVNGDSTDNCDPGQIMFEGVKGFGSWDCSDDMSCEWVCNDAGRTGVITSCSKGKWSKPSKSALRGGDCRKCHDADRPRPPIGGTWNCSGSGSIKMCDLVCNGENMGQSTSCDRKNDAGWSGHGFACRSSNENSTPNAPLDVELLRDGTFEKEAKKKNWPGTPEFTTKFDERKNKATAYLLCADGETPVKKIKVDCTKKTKTKKGKTTTSMKCKAKPYSQKDVEKSCKKKR</sequence>
<feature type="compositionally biased region" description="Basic and acidic residues" evidence="6">
    <location>
        <begin position="531"/>
        <end position="543"/>
    </location>
</feature>
<keyword evidence="9" id="KW-1185">Reference proteome</keyword>
<accession>A0ABN7S454</accession>
<dbReference type="InterPro" id="IPR050127">
    <property type="entry name" value="Serine_Proteases_S1"/>
</dbReference>
<reference evidence="8 9" key="1">
    <citation type="submission" date="2021-04" db="EMBL/GenBank/DDBJ databases">
        <authorList>
            <person name="Bliznina A."/>
        </authorList>
    </citation>
    <scope>NUCLEOTIDE SEQUENCE [LARGE SCALE GENOMIC DNA]</scope>
</reference>
<dbReference type="PROSITE" id="PS00135">
    <property type="entry name" value="TRYPSIN_SER"/>
    <property type="match status" value="1"/>
</dbReference>
<dbReference type="InterPro" id="IPR009003">
    <property type="entry name" value="Peptidase_S1_PA"/>
</dbReference>
<dbReference type="InterPro" id="IPR033116">
    <property type="entry name" value="TRYPSIN_SER"/>
</dbReference>
<dbReference type="Pfam" id="PF00089">
    <property type="entry name" value="Trypsin"/>
    <property type="match status" value="1"/>
</dbReference>
<dbReference type="PANTHER" id="PTHR24264">
    <property type="entry name" value="TRYPSIN-RELATED"/>
    <property type="match status" value="1"/>
</dbReference>
<keyword evidence="4" id="KW-1015">Disulfide bond</keyword>
<protein>
    <submittedName>
        <fullName evidence="8">Oidioi.mRNA.OKI2018_I69.PAR.g11803.t1.cds</fullName>
    </submittedName>
</protein>
<organism evidence="8 9">
    <name type="scientific">Oikopleura dioica</name>
    <name type="common">Tunicate</name>
    <dbReference type="NCBI Taxonomy" id="34765"/>
    <lineage>
        <taxon>Eukaryota</taxon>
        <taxon>Metazoa</taxon>
        <taxon>Chordata</taxon>
        <taxon>Tunicata</taxon>
        <taxon>Appendicularia</taxon>
        <taxon>Copelata</taxon>
        <taxon>Oikopleuridae</taxon>
        <taxon>Oikopleura</taxon>
    </lineage>
</organism>